<dbReference type="GO" id="GO:0000150">
    <property type="term" value="F:DNA strand exchange activity"/>
    <property type="evidence" value="ECO:0007669"/>
    <property type="project" value="InterPro"/>
</dbReference>
<name>A0A9Q9SV52_MOOP1</name>
<feature type="domain" description="Resolvase/invertase-type recombinase catalytic" evidence="4">
    <location>
        <begin position="1"/>
        <end position="64"/>
    </location>
</feature>
<gene>
    <name evidence="5" type="ORF">BJP36_01245</name>
</gene>
<dbReference type="Proteomes" id="UP000176944">
    <property type="component" value="Chromosome"/>
</dbReference>
<evidence type="ECO:0000256" key="1">
    <source>
        <dbReference type="ARBA" id="ARBA00022908"/>
    </source>
</evidence>
<dbReference type="CDD" id="cd03768">
    <property type="entry name" value="SR_ResInv"/>
    <property type="match status" value="1"/>
</dbReference>
<dbReference type="AlphaFoldDB" id="A0A9Q9SV52"/>
<accession>A0A9Q9SV52</accession>
<keyword evidence="2" id="KW-0238">DNA-binding</keyword>
<dbReference type="InterPro" id="IPR006119">
    <property type="entry name" value="Resolv_N"/>
</dbReference>
<dbReference type="Pfam" id="PF00239">
    <property type="entry name" value="Resolvase"/>
    <property type="match status" value="1"/>
</dbReference>
<dbReference type="EMBL" id="CP017708">
    <property type="protein sequence ID" value="WAN70223.1"/>
    <property type="molecule type" value="Genomic_DNA"/>
</dbReference>
<reference evidence="5" key="1">
    <citation type="journal article" date="2017" name="Proc. Natl. Acad. Sci. U.S.A.">
        <title>Comparative genomics uncovers the prolific and distinctive metabolic potential of the cyanobacterial genus Moorea.</title>
        <authorList>
            <person name="Leao T."/>
            <person name="Castelao G."/>
            <person name="Korobeynikov A."/>
            <person name="Monroe E.A."/>
            <person name="Podell S."/>
            <person name="Glukhov E."/>
            <person name="Allen E.E."/>
            <person name="Gerwick W.H."/>
            <person name="Gerwick L."/>
        </authorList>
    </citation>
    <scope>NUCLEOTIDE SEQUENCE</scope>
    <source>
        <strain evidence="5">JHB</strain>
    </source>
</reference>
<proteinExistence type="predicted"/>
<keyword evidence="1" id="KW-0229">DNA integration</keyword>
<keyword evidence="3" id="KW-0233">DNA recombination</keyword>
<dbReference type="PROSITE" id="PS00398">
    <property type="entry name" value="RECOMBINASES_2"/>
    <property type="match status" value="1"/>
</dbReference>
<dbReference type="GO" id="GO:0003677">
    <property type="term" value="F:DNA binding"/>
    <property type="evidence" value="ECO:0007669"/>
    <property type="project" value="UniProtKB-KW"/>
</dbReference>
<dbReference type="GO" id="GO:0015074">
    <property type="term" value="P:DNA integration"/>
    <property type="evidence" value="ECO:0007669"/>
    <property type="project" value="UniProtKB-KW"/>
</dbReference>
<dbReference type="InterPro" id="IPR006118">
    <property type="entry name" value="Recombinase_CS"/>
</dbReference>
<reference evidence="5" key="2">
    <citation type="submission" date="2022-10" db="EMBL/GenBank/DDBJ databases">
        <authorList>
            <person name="Ngo T.-E."/>
        </authorList>
    </citation>
    <scope>NUCLEOTIDE SEQUENCE</scope>
    <source>
        <strain evidence="5">JHB</strain>
    </source>
</reference>
<sequence length="64" mass="7149">MARTGDVLVVWRLDRLGRSLKDLIEMVETLSNRGIELQSLTEAIATDPSSGKLIFHAHIENDCI</sequence>
<organism evidence="5">
    <name type="scientific">Moorena producens (strain JHB)</name>
    <dbReference type="NCBI Taxonomy" id="1454205"/>
    <lineage>
        <taxon>Bacteria</taxon>
        <taxon>Bacillati</taxon>
        <taxon>Cyanobacteriota</taxon>
        <taxon>Cyanophyceae</taxon>
        <taxon>Coleofasciculales</taxon>
        <taxon>Coleofasciculaceae</taxon>
        <taxon>Moorena</taxon>
    </lineage>
</organism>
<dbReference type="PROSITE" id="PS51736">
    <property type="entry name" value="RECOMBINASES_3"/>
    <property type="match status" value="1"/>
</dbReference>
<dbReference type="InterPro" id="IPR036162">
    <property type="entry name" value="Resolvase-like_N_sf"/>
</dbReference>
<evidence type="ECO:0000256" key="2">
    <source>
        <dbReference type="ARBA" id="ARBA00023125"/>
    </source>
</evidence>
<dbReference type="Gene3D" id="3.40.50.1390">
    <property type="entry name" value="Resolvase, N-terminal catalytic domain"/>
    <property type="match status" value="1"/>
</dbReference>
<dbReference type="SUPFAM" id="SSF53041">
    <property type="entry name" value="Resolvase-like"/>
    <property type="match status" value="1"/>
</dbReference>
<evidence type="ECO:0000259" key="4">
    <source>
        <dbReference type="PROSITE" id="PS51736"/>
    </source>
</evidence>
<protein>
    <submittedName>
        <fullName evidence="5">Recombinase family protein</fullName>
    </submittedName>
</protein>
<evidence type="ECO:0000256" key="3">
    <source>
        <dbReference type="ARBA" id="ARBA00023172"/>
    </source>
</evidence>
<evidence type="ECO:0000313" key="5">
    <source>
        <dbReference type="EMBL" id="WAN70223.1"/>
    </source>
</evidence>